<evidence type="ECO:0000313" key="3">
    <source>
        <dbReference type="Proteomes" id="UP000281915"/>
    </source>
</evidence>
<dbReference type="SUPFAM" id="SSF55729">
    <property type="entry name" value="Acyl-CoA N-acyltransferases (Nat)"/>
    <property type="match status" value="1"/>
</dbReference>
<dbReference type="AlphaFoldDB" id="A0A3M8D3I6"/>
<feature type="domain" description="N-acetyltransferase" evidence="1">
    <location>
        <begin position="2"/>
        <end position="141"/>
    </location>
</feature>
<dbReference type="Pfam" id="PF00583">
    <property type="entry name" value="Acetyltransf_1"/>
    <property type="match status" value="1"/>
</dbReference>
<evidence type="ECO:0000259" key="1">
    <source>
        <dbReference type="PROSITE" id="PS51186"/>
    </source>
</evidence>
<dbReference type="Proteomes" id="UP000281915">
    <property type="component" value="Unassembled WGS sequence"/>
</dbReference>
<organism evidence="2 3">
    <name type="scientific">Brevibacillus panacihumi</name>
    <dbReference type="NCBI Taxonomy" id="497735"/>
    <lineage>
        <taxon>Bacteria</taxon>
        <taxon>Bacillati</taxon>
        <taxon>Bacillota</taxon>
        <taxon>Bacilli</taxon>
        <taxon>Bacillales</taxon>
        <taxon>Paenibacillaceae</taxon>
        <taxon>Brevibacillus</taxon>
    </lineage>
</organism>
<accession>A0A3M8D3I6</accession>
<protein>
    <submittedName>
        <fullName evidence="2">GNAT family N-acetyltransferase</fullName>
    </submittedName>
</protein>
<evidence type="ECO:0000313" key="2">
    <source>
        <dbReference type="EMBL" id="RNB82259.1"/>
    </source>
</evidence>
<name>A0A3M8D3I6_9BACL</name>
<dbReference type="GO" id="GO:0016747">
    <property type="term" value="F:acyltransferase activity, transferring groups other than amino-acyl groups"/>
    <property type="evidence" value="ECO:0007669"/>
    <property type="project" value="InterPro"/>
</dbReference>
<gene>
    <name evidence="2" type="ORF">EDM58_06610</name>
</gene>
<reference evidence="2 3" key="1">
    <citation type="submission" date="2018-10" db="EMBL/GenBank/DDBJ databases">
        <title>Phylogenomics of Brevibacillus.</title>
        <authorList>
            <person name="Dunlap C."/>
        </authorList>
    </citation>
    <scope>NUCLEOTIDE SEQUENCE [LARGE SCALE GENOMIC DNA]</scope>
    <source>
        <strain evidence="2 3">JCM 15085</strain>
    </source>
</reference>
<dbReference type="InterPro" id="IPR000182">
    <property type="entry name" value="GNAT_dom"/>
</dbReference>
<keyword evidence="2" id="KW-0808">Transferase</keyword>
<dbReference type="InterPro" id="IPR016181">
    <property type="entry name" value="Acyl_CoA_acyltransferase"/>
</dbReference>
<proteinExistence type="predicted"/>
<dbReference type="PROSITE" id="PS51186">
    <property type="entry name" value="GNAT"/>
    <property type="match status" value="1"/>
</dbReference>
<dbReference type="EMBL" id="RHHT01000010">
    <property type="protein sequence ID" value="RNB82259.1"/>
    <property type="molecule type" value="Genomic_DNA"/>
</dbReference>
<comment type="caution">
    <text evidence="2">The sequence shown here is derived from an EMBL/GenBank/DDBJ whole genome shotgun (WGS) entry which is preliminary data.</text>
</comment>
<dbReference type="Gene3D" id="3.40.630.30">
    <property type="match status" value="1"/>
</dbReference>
<dbReference type="RefSeq" id="WP_122912635.1">
    <property type="nucleotide sequence ID" value="NZ_RHHT01000010.1"/>
</dbReference>
<sequence>MPQVRPATLQDYAAICRIDAMILGNASRSQELHDAISAGHGYVASLDNDVSGFAIMTPSFYNQAFVSLLAVHPQHQRQGVGQALLHYLEKHCPTEKLFTSTNLSNKRMIHLCRKLNFIESGSIDNLNTIGDPEILYCKHIKKPQFSK</sequence>
<dbReference type="CDD" id="cd04301">
    <property type="entry name" value="NAT_SF"/>
    <property type="match status" value="1"/>
</dbReference>